<evidence type="ECO:0000313" key="3">
    <source>
        <dbReference type="Proteomes" id="UP000051647"/>
    </source>
</evidence>
<proteinExistence type="predicted"/>
<dbReference type="InterPro" id="IPR036108">
    <property type="entry name" value="4pyrrol_syn_uPrphyn_synt_sf"/>
</dbReference>
<dbReference type="PATRIC" id="fig|1423815.3.peg.973"/>
<dbReference type="GO" id="GO:0004852">
    <property type="term" value="F:uroporphyrinogen-III synthase activity"/>
    <property type="evidence" value="ECO:0007669"/>
    <property type="project" value="InterPro"/>
</dbReference>
<dbReference type="SUPFAM" id="SSF69618">
    <property type="entry name" value="HemD-like"/>
    <property type="match status" value="1"/>
</dbReference>
<sequence length="236" mass="26825">MSGDSMAILITYPEDKFSEEMLAGLDKRRPLFLPLKRIEYLDFNQAIYQKVADADCLVVTSMLAIQALVKSDISTNKRIAVISPKAASLLRSFKFTNLIVSKIENRQSLVEQLNQIFTADQKVVFLKGNLASDLPLNAQVDNITVYKNVWTGTDRDEAIRKMAGLDFTKVLVTSPSAFYRLEEIMEIIPSQFMTTKYYTLGHTTQRIMTELGFDTYAPVHARNVLKQVILKMTREQ</sequence>
<protein>
    <recommendedName>
        <fullName evidence="1">Tetrapyrrole biosynthesis uroporphyrinogen III synthase domain-containing protein</fullName>
    </recommendedName>
</protein>
<feature type="domain" description="Tetrapyrrole biosynthesis uroporphyrinogen III synthase" evidence="1">
    <location>
        <begin position="29"/>
        <end position="217"/>
    </location>
</feature>
<dbReference type="Gene3D" id="3.40.50.10090">
    <property type="match status" value="1"/>
</dbReference>
<organism evidence="2 3">
    <name type="scientific">Companilactobacillus versmoldensis DSM 14857 = KCTC 3814</name>
    <dbReference type="NCBI Taxonomy" id="1423815"/>
    <lineage>
        <taxon>Bacteria</taxon>
        <taxon>Bacillati</taxon>
        <taxon>Bacillota</taxon>
        <taxon>Bacilli</taxon>
        <taxon>Lactobacillales</taxon>
        <taxon>Lactobacillaceae</taxon>
        <taxon>Companilactobacillus</taxon>
    </lineage>
</organism>
<comment type="caution">
    <text evidence="2">The sequence shown here is derived from an EMBL/GenBank/DDBJ whole genome shotgun (WGS) entry which is preliminary data.</text>
</comment>
<dbReference type="Proteomes" id="UP000051647">
    <property type="component" value="Unassembled WGS sequence"/>
</dbReference>
<name>A0A0R1SPH4_9LACO</name>
<gene>
    <name evidence="2" type="ORF">FC27_GL000953</name>
</gene>
<dbReference type="STRING" id="1423815.FC27_GL000953"/>
<dbReference type="InterPro" id="IPR003754">
    <property type="entry name" value="4pyrrol_synth_uPrphyn_synth"/>
</dbReference>
<keyword evidence="3" id="KW-1185">Reference proteome</keyword>
<dbReference type="AlphaFoldDB" id="A0A0R1SPH4"/>
<dbReference type="Pfam" id="PF02602">
    <property type="entry name" value="HEM4"/>
    <property type="match status" value="1"/>
</dbReference>
<dbReference type="EMBL" id="AZFA01000002">
    <property type="protein sequence ID" value="KRL68211.1"/>
    <property type="molecule type" value="Genomic_DNA"/>
</dbReference>
<dbReference type="OrthoDB" id="2287476at2"/>
<evidence type="ECO:0000313" key="2">
    <source>
        <dbReference type="EMBL" id="KRL68211.1"/>
    </source>
</evidence>
<reference evidence="2 3" key="1">
    <citation type="journal article" date="2015" name="Genome Announc.">
        <title>Expanding the biotechnology potential of lactobacilli through comparative genomics of 213 strains and associated genera.</title>
        <authorList>
            <person name="Sun Z."/>
            <person name="Harris H.M."/>
            <person name="McCann A."/>
            <person name="Guo C."/>
            <person name="Argimon S."/>
            <person name="Zhang W."/>
            <person name="Yang X."/>
            <person name="Jeffery I.B."/>
            <person name="Cooney J.C."/>
            <person name="Kagawa T.F."/>
            <person name="Liu W."/>
            <person name="Song Y."/>
            <person name="Salvetti E."/>
            <person name="Wrobel A."/>
            <person name="Rasinkangas P."/>
            <person name="Parkhill J."/>
            <person name="Rea M.C."/>
            <person name="O'Sullivan O."/>
            <person name="Ritari J."/>
            <person name="Douillard F.P."/>
            <person name="Paul Ross R."/>
            <person name="Yang R."/>
            <person name="Briner A.E."/>
            <person name="Felis G.E."/>
            <person name="de Vos W.M."/>
            <person name="Barrangou R."/>
            <person name="Klaenhammer T.R."/>
            <person name="Caufield P.W."/>
            <person name="Cui Y."/>
            <person name="Zhang H."/>
            <person name="O'Toole P.W."/>
        </authorList>
    </citation>
    <scope>NUCLEOTIDE SEQUENCE [LARGE SCALE GENOMIC DNA]</scope>
    <source>
        <strain evidence="2 3">DSM 14857</strain>
    </source>
</reference>
<evidence type="ECO:0000259" key="1">
    <source>
        <dbReference type="Pfam" id="PF02602"/>
    </source>
</evidence>
<dbReference type="GO" id="GO:0033014">
    <property type="term" value="P:tetrapyrrole biosynthetic process"/>
    <property type="evidence" value="ECO:0007669"/>
    <property type="project" value="InterPro"/>
</dbReference>
<dbReference type="eggNOG" id="COG1587">
    <property type="taxonomic scope" value="Bacteria"/>
</dbReference>
<dbReference type="CDD" id="cd06578">
    <property type="entry name" value="HemD"/>
    <property type="match status" value="1"/>
</dbReference>
<accession>A0A0R1SPH4</accession>